<keyword evidence="2" id="KW-1185">Reference proteome</keyword>
<accession>A0A4S8MBT0</accession>
<dbReference type="EMBL" id="ML179112">
    <property type="protein sequence ID" value="THU99889.1"/>
    <property type="molecule type" value="Genomic_DNA"/>
</dbReference>
<dbReference type="Proteomes" id="UP000297245">
    <property type="component" value="Unassembled WGS sequence"/>
</dbReference>
<evidence type="ECO:0000313" key="2">
    <source>
        <dbReference type="Proteomes" id="UP000297245"/>
    </source>
</evidence>
<sequence>MGGSGSGHGSGKNQEVHGRYEHEQLYLKISLRETFISTFIGVASCSNLIWTGFKQDSAGESTRSSSANHVSPPCTPEILLLSGTGPNEESGQVGADLSFDSSYGGKHLIEHPPVPPIASTLTQRLMTRSSGPSLSLLPKAEPLPISNIKDTVSALMNGISKQNKYLSETSTASFLSYSLGFIFPFRPPSSNLSVIWLLLGDGADANREAYIRKNLITVYHPAGTAKMSSGSDTDGCDGVEVEGQDYSWVLGLLDASIFDLCICREEVDTTD</sequence>
<evidence type="ECO:0000313" key="1">
    <source>
        <dbReference type="EMBL" id="THU99889.1"/>
    </source>
</evidence>
<reference evidence="1 2" key="1">
    <citation type="journal article" date="2019" name="Nat. Ecol. Evol.">
        <title>Megaphylogeny resolves global patterns of mushroom evolution.</title>
        <authorList>
            <person name="Varga T."/>
            <person name="Krizsan K."/>
            <person name="Foldi C."/>
            <person name="Dima B."/>
            <person name="Sanchez-Garcia M."/>
            <person name="Sanchez-Ramirez S."/>
            <person name="Szollosi G.J."/>
            <person name="Szarkandi J.G."/>
            <person name="Papp V."/>
            <person name="Albert L."/>
            <person name="Andreopoulos W."/>
            <person name="Angelini C."/>
            <person name="Antonin V."/>
            <person name="Barry K.W."/>
            <person name="Bougher N.L."/>
            <person name="Buchanan P."/>
            <person name="Buyck B."/>
            <person name="Bense V."/>
            <person name="Catcheside P."/>
            <person name="Chovatia M."/>
            <person name="Cooper J."/>
            <person name="Damon W."/>
            <person name="Desjardin D."/>
            <person name="Finy P."/>
            <person name="Geml J."/>
            <person name="Haridas S."/>
            <person name="Hughes K."/>
            <person name="Justo A."/>
            <person name="Karasinski D."/>
            <person name="Kautmanova I."/>
            <person name="Kiss B."/>
            <person name="Kocsube S."/>
            <person name="Kotiranta H."/>
            <person name="LaButti K.M."/>
            <person name="Lechner B.E."/>
            <person name="Liimatainen K."/>
            <person name="Lipzen A."/>
            <person name="Lukacs Z."/>
            <person name="Mihaltcheva S."/>
            <person name="Morgado L.N."/>
            <person name="Niskanen T."/>
            <person name="Noordeloos M.E."/>
            <person name="Ohm R.A."/>
            <person name="Ortiz-Santana B."/>
            <person name="Ovrebo C."/>
            <person name="Racz N."/>
            <person name="Riley R."/>
            <person name="Savchenko A."/>
            <person name="Shiryaev A."/>
            <person name="Soop K."/>
            <person name="Spirin V."/>
            <person name="Szebenyi C."/>
            <person name="Tomsovsky M."/>
            <person name="Tulloss R.E."/>
            <person name="Uehling J."/>
            <person name="Grigoriev I.V."/>
            <person name="Vagvolgyi C."/>
            <person name="Papp T."/>
            <person name="Martin F.M."/>
            <person name="Miettinen O."/>
            <person name="Hibbett D.S."/>
            <person name="Nagy L.G."/>
        </authorList>
    </citation>
    <scope>NUCLEOTIDE SEQUENCE [LARGE SCALE GENOMIC DNA]</scope>
    <source>
        <strain evidence="1 2">CBS 962.96</strain>
    </source>
</reference>
<organism evidence="1 2">
    <name type="scientific">Dendrothele bispora (strain CBS 962.96)</name>
    <dbReference type="NCBI Taxonomy" id="1314807"/>
    <lineage>
        <taxon>Eukaryota</taxon>
        <taxon>Fungi</taxon>
        <taxon>Dikarya</taxon>
        <taxon>Basidiomycota</taxon>
        <taxon>Agaricomycotina</taxon>
        <taxon>Agaricomycetes</taxon>
        <taxon>Agaricomycetidae</taxon>
        <taxon>Agaricales</taxon>
        <taxon>Agaricales incertae sedis</taxon>
        <taxon>Dendrothele</taxon>
    </lineage>
</organism>
<gene>
    <name evidence="1" type="ORF">K435DRAFT_837527</name>
</gene>
<dbReference type="AlphaFoldDB" id="A0A4S8MBT0"/>
<protein>
    <submittedName>
        <fullName evidence="1">Uncharacterized protein</fullName>
    </submittedName>
</protein>
<proteinExistence type="predicted"/>
<name>A0A4S8MBT0_DENBC</name>